<organism evidence="2 3">
    <name type="scientific">Hebeloma cylindrosporum</name>
    <dbReference type="NCBI Taxonomy" id="76867"/>
    <lineage>
        <taxon>Eukaryota</taxon>
        <taxon>Fungi</taxon>
        <taxon>Dikarya</taxon>
        <taxon>Basidiomycota</taxon>
        <taxon>Agaricomycotina</taxon>
        <taxon>Agaricomycetes</taxon>
        <taxon>Agaricomycetidae</taxon>
        <taxon>Agaricales</taxon>
        <taxon>Agaricineae</taxon>
        <taxon>Hymenogastraceae</taxon>
        <taxon>Hebeloma</taxon>
    </lineage>
</organism>
<keyword evidence="3" id="KW-1185">Reference proteome</keyword>
<reference evidence="2 3" key="1">
    <citation type="submission" date="2014-04" db="EMBL/GenBank/DDBJ databases">
        <authorList>
            <consortium name="DOE Joint Genome Institute"/>
            <person name="Kuo A."/>
            <person name="Gay G."/>
            <person name="Dore J."/>
            <person name="Kohler A."/>
            <person name="Nagy L.G."/>
            <person name="Floudas D."/>
            <person name="Copeland A."/>
            <person name="Barry K.W."/>
            <person name="Cichocki N."/>
            <person name="Veneault-Fourrey C."/>
            <person name="LaButti K."/>
            <person name="Lindquist E.A."/>
            <person name="Lipzen A."/>
            <person name="Lundell T."/>
            <person name="Morin E."/>
            <person name="Murat C."/>
            <person name="Sun H."/>
            <person name="Tunlid A."/>
            <person name="Henrissat B."/>
            <person name="Grigoriev I.V."/>
            <person name="Hibbett D.S."/>
            <person name="Martin F."/>
            <person name="Nordberg H.P."/>
            <person name="Cantor M.N."/>
            <person name="Hua S.X."/>
        </authorList>
    </citation>
    <scope>NUCLEOTIDE SEQUENCE [LARGE SCALE GENOMIC DNA]</scope>
    <source>
        <strain evidence="3">h7</strain>
    </source>
</reference>
<dbReference type="Proteomes" id="UP000053424">
    <property type="component" value="Unassembled WGS sequence"/>
</dbReference>
<name>A0A0C3CG08_HEBCY</name>
<evidence type="ECO:0000256" key="1">
    <source>
        <dbReference type="SAM" id="MobiDB-lite"/>
    </source>
</evidence>
<gene>
    <name evidence="2" type="ORF">M413DRAFT_206523</name>
</gene>
<sequence>MIVGCGSSVKRRDVAVARRTRYTSIVWGISSRRSQAGRRGRYSQSSQEDGRTGGYLHDGERRRLMVWIRQEAVTGFRYEQKKGRGR</sequence>
<protein>
    <submittedName>
        <fullName evidence="2">Uncharacterized protein</fullName>
    </submittedName>
</protein>
<reference evidence="3" key="2">
    <citation type="submission" date="2015-01" db="EMBL/GenBank/DDBJ databases">
        <title>Evolutionary Origins and Diversification of the Mycorrhizal Mutualists.</title>
        <authorList>
            <consortium name="DOE Joint Genome Institute"/>
            <consortium name="Mycorrhizal Genomics Consortium"/>
            <person name="Kohler A."/>
            <person name="Kuo A."/>
            <person name="Nagy L.G."/>
            <person name="Floudas D."/>
            <person name="Copeland A."/>
            <person name="Barry K.W."/>
            <person name="Cichocki N."/>
            <person name="Veneault-Fourrey C."/>
            <person name="LaButti K."/>
            <person name="Lindquist E.A."/>
            <person name="Lipzen A."/>
            <person name="Lundell T."/>
            <person name="Morin E."/>
            <person name="Murat C."/>
            <person name="Riley R."/>
            <person name="Ohm R."/>
            <person name="Sun H."/>
            <person name="Tunlid A."/>
            <person name="Henrissat B."/>
            <person name="Grigoriev I.V."/>
            <person name="Hibbett D.S."/>
            <person name="Martin F."/>
        </authorList>
    </citation>
    <scope>NUCLEOTIDE SEQUENCE [LARGE SCALE GENOMIC DNA]</scope>
    <source>
        <strain evidence="3">h7</strain>
    </source>
</reference>
<evidence type="ECO:0000313" key="2">
    <source>
        <dbReference type="EMBL" id="KIM47675.1"/>
    </source>
</evidence>
<dbReference type="HOGENOM" id="CLU_2498110_0_0_1"/>
<dbReference type="AlphaFoldDB" id="A0A0C3CG08"/>
<accession>A0A0C3CG08</accession>
<dbReference type="EMBL" id="KN831769">
    <property type="protein sequence ID" value="KIM47675.1"/>
    <property type="molecule type" value="Genomic_DNA"/>
</dbReference>
<feature type="region of interest" description="Disordered" evidence="1">
    <location>
        <begin position="35"/>
        <end position="56"/>
    </location>
</feature>
<evidence type="ECO:0000313" key="3">
    <source>
        <dbReference type="Proteomes" id="UP000053424"/>
    </source>
</evidence>
<proteinExistence type="predicted"/>